<dbReference type="GO" id="GO:0002250">
    <property type="term" value="P:adaptive immune response"/>
    <property type="evidence" value="ECO:0007669"/>
    <property type="project" value="UniProtKB-KW"/>
</dbReference>
<dbReference type="FunFam" id="1.20.1070.10:FF:000017">
    <property type="entry name" value="lysophosphatidic acid receptor 4"/>
    <property type="match status" value="1"/>
</dbReference>
<dbReference type="CDD" id="cd14982">
    <property type="entry name" value="7tmA_purinoceptor-like"/>
    <property type="match status" value="1"/>
</dbReference>
<comment type="subcellular location">
    <subcellularLocation>
        <location evidence="1">Membrane</location>
        <topology evidence="1">Multi-pass membrane protein</topology>
    </subcellularLocation>
</comment>
<dbReference type="SUPFAM" id="SSF81321">
    <property type="entry name" value="Family A G protein-coupled receptor-like"/>
    <property type="match status" value="1"/>
</dbReference>
<evidence type="ECO:0000256" key="6">
    <source>
        <dbReference type="ARBA" id="ARBA00023130"/>
    </source>
</evidence>
<comment type="caution">
    <text evidence="15">The sequence shown here is derived from an EMBL/GenBank/DDBJ whole genome shotgun (WGS) entry which is preliminary data.</text>
</comment>
<evidence type="ECO:0000256" key="9">
    <source>
        <dbReference type="ARBA" id="ARBA00023170"/>
    </source>
</evidence>
<dbReference type="InterPro" id="IPR000276">
    <property type="entry name" value="GPCR_Rhodpsn"/>
</dbReference>
<dbReference type="PANTHER" id="PTHR24237">
    <property type="entry name" value="G-PROTEIN COUPLED RECEPTOR"/>
    <property type="match status" value="1"/>
</dbReference>
<name>A0A9D3PQN2_MEGAT</name>
<evidence type="ECO:0000313" key="15">
    <source>
        <dbReference type="EMBL" id="KAG7464667.1"/>
    </source>
</evidence>
<evidence type="ECO:0000313" key="16">
    <source>
        <dbReference type="Proteomes" id="UP001046870"/>
    </source>
</evidence>
<dbReference type="PRINTS" id="PR00237">
    <property type="entry name" value="GPCRRHODOPSN"/>
</dbReference>
<evidence type="ECO:0000256" key="8">
    <source>
        <dbReference type="ARBA" id="ARBA00023157"/>
    </source>
</evidence>
<dbReference type="PANTHER" id="PTHR24237:SF37">
    <property type="entry name" value="COAGULATION FACTOR II (THROMBIN) RECEPTOR-LIKE 2-RELATED"/>
    <property type="match status" value="1"/>
</dbReference>
<keyword evidence="16" id="KW-1185">Reference proteome</keyword>
<evidence type="ECO:0000256" key="11">
    <source>
        <dbReference type="RuleBase" id="RU000688"/>
    </source>
</evidence>
<feature type="transmembrane region" description="Helical" evidence="13">
    <location>
        <begin position="265"/>
        <end position="285"/>
    </location>
</feature>
<evidence type="ECO:0000256" key="13">
    <source>
        <dbReference type="SAM" id="Phobius"/>
    </source>
</evidence>
<evidence type="ECO:0000256" key="2">
    <source>
        <dbReference type="ARBA" id="ARBA00022692"/>
    </source>
</evidence>
<evidence type="ECO:0000256" key="7">
    <source>
        <dbReference type="ARBA" id="ARBA00023136"/>
    </source>
</evidence>
<evidence type="ECO:0000256" key="12">
    <source>
        <dbReference type="SAM" id="MobiDB-lite"/>
    </source>
</evidence>
<dbReference type="InterPro" id="IPR047160">
    <property type="entry name" value="GP183-like"/>
</dbReference>
<evidence type="ECO:0000256" key="10">
    <source>
        <dbReference type="ARBA" id="ARBA00023224"/>
    </source>
</evidence>
<evidence type="ECO:0000256" key="3">
    <source>
        <dbReference type="ARBA" id="ARBA00022859"/>
    </source>
</evidence>
<dbReference type="EMBL" id="JAFDVH010000014">
    <property type="protein sequence ID" value="KAG7464667.1"/>
    <property type="molecule type" value="Genomic_DNA"/>
</dbReference>
<dbReference type="GO" id="GO:0008142">
    <property type="term" value="F:oxysterol binding"/>
    <property type="evidence" value="ECO:0007669"/>
    <property type="project" value="InterPro"/>
</dbReference>
<evidence type="ECO:0000259" key="14">
    <source>
        <dbReference type="PROSITE" id="PS50262"/>
    </source>
</evidence>
<keyword evidence="2 11" id="KW-0812">Transmembrane</keyword>
<feature type="region of interest" description="Disordered" evidence="12">
    <location>
        <begin position="363"/>
        <end position="388"/>
    </location>
</feature>
<dbReference type="GO" id="GO:0016020">
    <property type="term" value="C:membrane"/>
    <property type="evidence" value="ECO:0007669"/>
    <property type="project" value="UniProtKB-SubCell"/>
</dbReference>
<dbReference type="AlphaFoldDB" id="A0A9D3PQN2"/>
<dbReference type="PROSITE" id="PS00237">
    <property type="entry name" value="G_PROTEIN_RECEP_F1_1"/>
    <property type="match status" value="1"/>
</dbReference>
<feature type="transmembrane region" description="Helical" evidence="13">
    <location>
        <begin position="74"/>
        <end position="93"/>
    </location>
</feature>
<reference evidence="15" key="1">
    <citation type="submission" date="2021-01" db="EMBL/GenBank/DDBJ databases">
        <authorList>
            <person name="Zahm M."/>
            <person name="Roques C."/>
            <person name="Cabau C."/>
            <person name="Klopp C."/>
            <person name="Donnadieu C."/>
            <person name="Jouanno E."/>
            <person name="Lampietro C."/>
            <person name="Louis A."/>
            <person name="Herpin A."/>
            <person name="Echchiki A."/>
            <person name="Berthelot C."/>
            <person name="Parey E."/>
            <person name="Roest-Crollius H."/>
            <person name="Braasch I."/>
            <person name="Postlethwait J."/>
            <person name="Bobe J."/>
            <person name="Montfort J."/>
            <person name="Bouchez O."/>
            <person name="Begum T."/>
            <person name="Mejri S."/>
            <person name="Adams A."/>
            <person name="Chen W.-J."/>
            <person name="Guiguen Y."/>
        </authorList>
    </citation>
    <scope>NUCLEOTIDE SEQUENCE</scope>
    <source>
        <strain evidence="15">YG-15Mar2019-1</strain>
        <tissue evidence="15">Brain</tissue>
    </source>
</reference>
<feature type="transmembrane region" description="Helical" evidence="13">
    <location>
        <begin position="152"/>
        <end position="173"/>
    </location>
</feature>
<keyword evidence="6" id="KW-1064">Adaptive immunity</keyword>
<keyword evidence="3" id="KW-0391">Immunity</keyword>
<keyword evidence="10 11" id="KW-0807">Transducer</keyword>
<feature type="transmembrane region" description="Helical" evidence="13">
    <location>
        <begin position="113"/>
        <end position="132"/>
    </location>
</feature>
<keyword evidence="7 13" id="KW-0472">Membrane</keyword>
<feature type="domain" description="G-protein coupled receptors family 1 profile" evidence="14">
    <location>
        <begin position="53"/>
        <end position="329"/>
    </location>
</feature>
<comment type="similarity">
    <text evidence="11">Belongs to the G-protein coupled receptor 1 family.</text>
</comment>
<proteinExistence type="inferred from homology"/>
<dbReference type="Gene3D" id="1.20.1070.10">
    <property type="entry name" value="Rhodopsin 7-helix transmembrane proteins"/>
    <property type="match status" value="1"/>
</dbReference>
<dbReference type="Proteomes" id="UP001046870">
    <property type="component" value="Chromosome 14"/>
</dbReference>
<protein>
    <recommendedName>
        <fullName evidence="14">G-protein coupled receptors family 1 profile domain-containing protein</fullName>
    </recommendedName>
</protein>
<keyword evidence="5 11" id="KW-0297">G-protein coupled receptor</keyword>
<evidence type="ECO:0000256" key="1">
    <source>
        <dbReference type="ARBA" id="ARBA00004141"/>
    </source>
</evidence>
<dbReference type="PROSITE" id="PS50262">
    <property type="entry name" value="G_PROTEIN_RECEP_F1_2"/>
    <property type="match status" value="1"/>
</dbReference>
<sequence length="388" mass="42710">MSVGGDENSTHPFNVTDDGHANVTQGCEGVSADFQYLLLPIVYSLVFVLAMAGNLTALVHFLRTRTVTQPSHIFLVNLCIIDLLFALTLPFNVTYHARRNDWPFGEAMCKVNGALFFGNLYGSSLFLMLISLDRYLAVSHPLRALRLRSPKYRILLSCMVWVILASVILYLTLRGPLTRPFPETGHIACMENFSSESWRGRISSVSLLAAVIGFFVPLLAIATCYLLIACKLVEQGRGVEDGGGAKSPGAPLSAQHGSGRLRRRALRMVLLVLGVFLLCFAPYHLNQLVHTLGRMGVFAECPLIRFTYPARRVAMALCSLNSCLDPVVYCLASESFRWGQRTGRSHLRGLPLGLARRRQAGNGTAEIARPEHDTQKGVVLQSIKSPAH</sequence>
<feature type="transmembrane region" description="Helical" evidence="13">
    <location>
        <begin position="41"/>
        <end position="62"/>
    </location>
</feature>
<dbReference type="OrthoDB" id="5960344at2759"/>
<dbReference type="PRINTS" id="PR01157">
    <property type="entry name" value="P2YPURNOCPTR"/>
</dbReference>
<dbReference type="Pfam" id="PF00001">
    <property type="entry name" value="7tm_1"/>
    <property type="match status" value="1"/>
</dbReference>
<keyword evidence="4 13" id="KW-1133">Transmembrane helix</keyword>
<dbReference type="InterPro" id="IPR017452">
    <property type="entry name" value="GPCR_Rhodpsn_7TM"/>
</dbReference>
<keyword evidence="8" id="KW-1015">Disulfide bond</keyword>
<accession>A0A9D3PQN2</accession>
<feature type="transmembrane region" description="Helical" evidence="13">
    <location>
        <begin position="205"/>
        <end position="228"/>
    </location>
</feature>
<organism evidence="15 16">
    <name type="scientific">Megalops atlanticus</name>
    <name type="common">Tarpon</name>
    <name type="synonym">Clupea gigantea</name>
    <dbReference type="NCBI Taxonomy" id="7932"/>
    <lineage>
        <taxon>Eukaryota</taxon>
        <taxon>Metazoa</taxon>
        <taxon>Chordata</taxon>
        <taxon>Craniata</taxon>
        <taxon>Vertebrata</taxon>
        <taxon>Euteleostomi</taxon>
        <taxon>Actinopterygii</taxon>
        <taxon>Neopterygii</taxon>
        <taxon>Teleostei</taxon>
        <taxon>Elopiformes</taxon>
        <taxon>Megalopidae</taxon>
        <taxon>Megalops</taxon>
    </lineage>
</organism>
<gene>
    <name evidence="15" type="ORF">MATL_G00168140</name>
</gene>
<evidence type="ECO:0000256" key="4">
    <source>
        <dbReference type="ARBA" id="ARBA00022989"/>
    </source>
</evidence>
<keyword evidence="9 11" id="KW-0675">Receptor</keyword>
<evidence type="ECO:0000256" key="5">
    <source>
        <dbReference type="ARBA" id="ARBA00023040"/>
    </source>
</evidence>
<dbReference type="GO" id="GO:0004930">
    <property type="term" value="F:G protein-coupled receptor activity"/>
    <property type="evidence" value="ECO:0007669"/>
    <property type="project" value="UniProtKB-KW"/>
</dbReference>